<evidence type="ECO:0000313" key="2">
    <source>
        <dbReference type="EMBL" id="MBD3926593.1"/>
    </source>
</evidence>
<feature type="transmembrane region" description="Helical" evidence="1">
    <location>
        <begin position="6"/>
        <end position="29"/>
    </location>
</feature>
<comment type="caution">
    <text evidence="2">The sequence shown here is derived from an EMBL/GenBank/DDBJ whole genome shotgun (WGS) entry which is preliminary data.</text>
</comment>
<protein>
    <submittedName>
        <fullName evidence="2">Uncharacterized protein</fullName>
    </submittedName>
</protein>
<keyword evidence="3" id="KW-1185">Reference proteome</keyword>
<dbReference type="RefSeq" id="WP_191196454.1">
    <property type="nucleotide sequence ID" value="NZ_JACXYZ010000003.1"/>
</dbReference>
<sequence length="52" mass="5495">MSYDLGLSLLTVLGVLAGIGALLYVMTVLDPTNVRAAKQLPTHRGARGRVDT</sequence>
<evidence type="ECO:0000256" key="1">
    <source>
        <dbReference type="SAM" id="Phobius"/>
    </source>
</evidence>
<keyword evidence="1" id="KW-0812">Transmembrane</keyword>
<keyword evidence="1" id="KW-1133">Transmembrane helix</keyword>
<dbReference type="Proteomes" id="UP000618818">
    <property type="component" value="Unassembled WGS sequence"/>
</dbReference>
<organism evidence="2 3">
    <name type="scientific">Nocardioides cavernae</name>
    <dbReference type="NCBI Taxonomy" id="1921566"/>
    <lineage>
        <taxon>Bacteria</taxon>
        <taxon>Bacillati</taxon>
        <taxon>Actinomycetota</taxon>
        <taxon>Actinomycetes</taxon>
        <taxon>Propionibacteriales</taxon>
        <taxon>Nocardioidaceae</taxon>
        <taxon>Nocardioides</taxon>
    </lineage>
</organism>
<proteinExistence type="predicted"/>
<gene>
    <name evidence="2" type="ORF">IEZ26_18375</name>
</gene>
<keyword evidence="1" id="KW-0472">Membrane</keyword>
<evidence type="ECO:0000313" key="3">
    <source>
        <dbReference type="Proteomes" id="UP000618818"/>
    </source>
</evidence>
<reference evidence="2 3" key="1">
    <citation type="submission" date="2020-09" db="EMBL/GenBank/DDBJ databases">
        <title>novel species in genus Nocardioides.</title>
        <authorList>
            <person name="Zhang G."/>
        </authorList>
    </citation>
    <scope>NUCLEOTIDE SEQUENCE [LARGE SCALE GENOMIC DNA]</scope>
    <source>
        <strain evidence="2 3">KCTC 39551</strain>
    </source>
</reference>
<dbReference type="EMBL" id="JACXYZ010000003">
    <property type="protein sequence ID" value="MBD3926593.1"/>
    <property type="molecule type" value="Genomic_DNA"/>
</dbReference>
<name>A0ABR8NEN5_9ACTN</name>
<accession>A0ABR8NEN5</accession>